<organism evidence="1 2">
    <name type="scientific">Vibrio parahaemolyticus</name>
    <dbReference type="NCBI Taxonomy" id="670"/>
    <lineage>
        <taxon>Bacteria</taxon>
        <taxon>Pseudomonadati</taxon>
        <taxon>Pseudomonadota</taxon>
        <taxon>Gammaproteobacteria</taxon>
        <taxon>Vibrionales</taxon>
        <taxon>Vibrionaceae</taxon>
        <taxon>Vibrio</taxon>
    </lineage>
</organism>
<comment type="caution">
    <text evidence="1">The sequence shown here is derived from an EMBL/GenBank/DDBJ whole genome shotgun (WGS) entry which is preliminary data.</text>
</comment>
<proteinExistence type="predicted"/>
<sequence>MFSDLLRILKVLFSGLEKVKSISDDAQRQKAHVQIFSTYFVLKDMTEDALRLMNSCGWDPVHYIGSLKDEDLKPYLSVCDCILREQGARLYVLQQAIFSDSCLAFKDYELQKRLREIIGHKSDRVRTLHGAASGLVINAMLPTCETPEDRIELILSMSGVDPDAVNAKEIEIEIREFESLLTRYKEYAEQLVEPSNLIKVIEKARSNANG</sequence>
<name>A0AA46QUK4_VIBPH</name>
<accession>A0AA46QUK4</accession>
<dbReference type="RefSeq" id="WP_043920990.1">
    <property type="nucleotide sequence ID" value="NZ_VRMQ01000011.1"/>
</dbReference>
<dbReference type="AlphaFoldDB" id="A0AA46QUK4"/>
<evidence type="ECO:0000313" key="2">
    <source>
        <dbReference type="Proteomes" id="UP000321504"/>
    </source>
</evidence>
<reference evidence="1 2" key="1">
    <citation type="submission" date="2019-08" db="EMBL/GenBank/DDBJ databases">
        <title>Emerging of two pre-pandemic pathogenic O4:KUT lineages of Vibrio parahaemolyticus in coastal eastern China.</title>
        <authorList>
            <person name="Yu H."/>
        </authorList>
    </citation>
    <scope>NUCLEOTIDE SEQUENCE [LARGE SCALE GENOMIC DNA]</scope>
    <source>
        <strain evidence="1 2">HZ17-383</strain>
    </source>
</reference>
<gene>
    <name evidence="1" type="ORF">FVP01_23195</name>
</gene>
<protein>
    <submittedName>
        <fullName evidence="1">Uncharacterized protein</fullName>
    </submittedName>
</protein>
<dbReference type="Proteomes" id="UP000321504">
    <property type="component" value="Unassembled WGS sequence"/>
</dbReference>
<evidence type="ECO:0000313" key="1">
    <source>
        <dbReference type="EMBL" id="TXN13603.1"/>
    </source>
</evidence>
<dbReference type="EMBL" id="VRMQ01000011">
    <property type="protein sequence ID" value="TXN13603.1"/>
    <property type="molecule type" value="Genomic_DNA"/>
</dbReference>